<reference evidence="5" key="1">
    <citation type="submission" date="2022-06" db="EMBL/GenBank/DDBJ databases">
        <authorList>
            <consortium name="SYNGENTA / RWTH Aachen University"/>
        </authorList>
    </citation>
    <scope>NUCLEOTIDE SEQUENCE</scope>
</reference>
<dbReference type="Gene3D" id="3.40.50.10320">
    <property type="entry name" value="LmbE-like"/>
    <property type="match status" value="1"/>
</dbReference>
<name>A0AAV0AES8_PHAPC</name>
<dbReference type="InterPro" id="IPR024078">
    <property type="entry name" value="LmbE-like_dom_sf"/>
</dbReference>
<evidence type="ECO:0000256" key="4">
    <source>
        <dbReference type="SAM" id="Phobius"/>
    </source>
</evidence>
<sequence length="606" mass="71465">MRQFSQRENQLHHRSNTNRNDTQHPPTNRTGSSKSPTTDANDSIRSSRIDDNGQEREKENHNLSVLRNRLNKRSFNNFHHSNRVFYDRNQGLRIRSMVLWLMVLIYTVSCLIVYMSSISNKQRSGLDASVRDWWASRNLTSSKRFMLVVAHRQSDFTVISIETDDECLFFSPTILNLLTPRLINVKYQRSENFSNSSNRTNESSLRDDDTEVLIEDKLKDEEGEEMEDEVEERNEIDPLTLIERIDNSTALFQPWGHILSLSSGNADGLGIIRAREMRASCWALGITSSKCITVDHPELQDSMKVWWPEKKIMEFVYVYIDLWKIDTIITFDENGVSGHANHRAISAAISRAVHTDPKFPTTYVLRSASLLSKYASLFSLPYSILNHHRTRKLLFSTFDRPPFHPSLDSKKISRNVIKILSDLNLTSPLRSKDRSSNSKKLSNYPPYKFDLLQKNKNHHKNIYNSKKKSKMIEKSYVAYEEGEDDDELRDLDNEDNEEFRKVKTLEKIRRMRMSERKTHQSFFLSDLEQYYRTRRAFNQHRSQKVWFRRLWLIFSRYMWINELHRVVPIEYRFNDDGVIDDDDDDYDDYEGDFSRSITNDDDDQNR</sequence>
<organism evidence="5 6">
    <name type="scientific">Phakopsora pachyrhizi</name>
    <name type="common">Asian soybean rust disease fungus</name>
    <dbReference type="NCBI Taxonomy" id="170000"/>
    <lineage>
        <taxon>Eukaryota</taxon>
        <taxon>Fungi</taxon>
        <taxon>Dikarya</taxon>
        <taxon>Basidiomycota</taxon>
        <taxon>Pucciniomycotina</taxon>
        <taxon>Pucciniomycetes</taxon>
        <taxon>Pucciniales</taxon>
        <taxon>Phakopsoraceae</taxon>
        <taxon>Phakopsora</taxon>
    </lineage>
</organism>
<evidence type="ECO:0000256" key="3">
    <source>
        <dbReference type="SAM" id="MobiDB-lite"/>
    </source>
</evidence>
<keyword evidence="4" id="KW-0472">Membrane</keyword>
<evidence type="ECO:0000256" key="2">
    <source>
        <dbReference type="ARBA" id="ARBA00012176"/>
    </source>
</evidence>
<dbReference type="EC" id="3.5.1.89" evidence="2"/>
<dbReference type="AlphaFoldDB" id="A0AAV0AES8"/>
<dbReference type="SUPFAM" id="SSF102588">
    <property type="entry name" value="LmbE-like"/>
    <property type="match status" value="1"/>
</dbReference>
<keyword evidence="4" id="KW-0812">Transmembrane</keyword>
<dbReference type="GO" id="GO:0000225">
    <property type="term" value="F:N-acetylglucosaminylphosphatidylinositol deacetylase activity"/>
    <property type="evidence" value="ECO:0007669"/>
    <property type="project" value="UniProtKB-EC"/>
</dbReference>
<evidence type="ECO:0000313" key="5">
    <source>
        <dbReference type="EMBL" id="CAH7666619.1"/>
    </source>
</evidence>
<proteinExistence type="inferred from homology"/>
<dbReference type="Proteomes" id="UP001153365">
    <property type="component" value="Unassembled WGS sequence"/>
</dbReference>
<gene>
    <name evidence="5" type="ORF">PPACK8108_LOCUS967</name>
</gene>
<comment type="similarity">
    <text evidence="1">Belongs to the PIGL family.</text>
</comment>
<dbReference type="PANTHER" id="PTHR12993:SF11">
    <property type="entry name" value="N-ACETYLGLUCOSAMINYL-PHOSPHATIDYLINOSITOL DE-N-ACETYLASE"/>
    <property type="match status" value="1"/>
</dbReference>
<dbReference type="PANTHER" id="PTHR12993">
    <property type="entry name" value="N-ACETYLGLUCOSAMINYL-PHOSPHATIDYLINOSITOL DE-N-ACETYLASE-RELATED"/>
    <property type="match status" value="1"/>
</dbReference>
<dbReference type="InterPro" id="IPR003737">
    <property type="entry name" value="GlcNAc_PI_deacetylase-related"/>
</dbReference>
<accession>A0AAV0AES8</accession>
<comment type="caution">
    <text evidence="5">The sequence shown here is derived from an EMBL/GenBank/DDBJ whole genome shotgun (WGS) entry which is preliminary data.</text>
</comment>
<feature type="compositionally biased region" description="Polar residues" evidence="3">
    <location>
        <begin position="17"/>
        <end position="44"/>
    </location>
</feature>
<feature type="compositionally biased region" description="Basic and acidic residues" evidence="3">
    <location>
        <begin position="45"/>
        <end position="61"/>
    </location>
</feature>
<dbReference type="EMBL" id="CALTRL010000143">
    <property type="protein sequence ID" value="CAH7666619.1"/>
    <property type="molecule type" value="Genomic_DNA"/>
</dbReference>
<evidence type="ECO:0000313" key="6">
    <source>
        <dbReference type="Proteomes" id="UP001153365"/>
    </source>
</evidence>
<protein>
    <recommendedName>
        <fullName evidence="2">N-acetylglucosaminylphosphatidylinositol deacetylase</fullName>
        <ecNumber evidence="2">3.5.1.89</ecNumber>
    </recommendedName>
</protein>
<feature type="transmembrane region" description="Helical" evidence="4">
    <location>
        <begin position="98"/>
        <end position="116"/>
    </location>
</feature>
<keyword evidence="4" id="KW-1133">Transmembrane helix</keyword>
<dbReference type="GO" id="GO:0005783">
    <property type="term" value="C:endoplasmic reticulum"/>
    <property type="evidence" value="ECO:0007669"/>
    <property type="project" value="TreeGrafter"/>
</dbReference>
<dbReference type="Pfam" id="PF02585">
    <property type="entry name" value="PIG-L"/>
    <property type="match status" value="1"/>
</dbReference>
<keyword evidence="6" id="KW-1185">Reference proteome</keyword>
<feature type="region of interest" description="Disordered" evidence="3">
    <location>
        <begin position="1"/>
        <end position="63"/>
    </location>
</feature>
<evidence type="ECO:0000256" key="1">
    <source>
        <dbReference type="ARBA" id="ARBA00006066"/>
    </source>
</evidence>
<feature type="region of interest" description="Disordered" evidence="3">
    <location>
        <begin position="583"/>
        <end position="606"/>
    </location>
</feature>